<dbReference type="Pfam" id="PF20622">
    <property type="entry name" value="Big_15"/>
    <property type="match status" value="1"/>
</dbReference>
<gene>
    <name evidence="2" type="ORF">HB912_08645</name>
</gene>
<dbReference type="Proteomes" id="UP000559885">
    <property type="component" value="Unassembled WGS sequence"/>
</dbReference>
<reference evidence="2 3" key="1">
    <citation type="submission" date="2020-03" db="EMBL/GenBank/DDBJ databases">
        <title>Soil Listeria distribution.</title>
        <authorList>
            <person name="Liao J."/>
            <person name="Wiedmann M."/>
        </authorList>
    </citation>
    <scope>NUCLEOTIDE SEQUENCE [LARGE SCALE GENOMIC DNA]</scope>
    <source>
        <strain evidence="2 3">FSL L7-1507</strain>
    </source>
</reference>
<feature type="non-terminal residue" evidence="2">
    <location>
        <position position="1"/>
    </location>
</feature>
<name>A0A841ZQT6_9LIST</name>
<proteinExistence type="predicted"/>
<dbReference type="InterPro" id="IPR046746">
    <property type="entry name" value="Big_15"/>
</dbReference>
<evidence type="ECO:0000313" key="3">
    <source>
        <dbReference type="Proteomes" id="UP000559885"/>
    </source>
</evidence>
<dbReference type="EMBL" id="JAARRM010000002">
    <property type="protein sequence ID" value="MBC1521714.1"/>
    <property type="molecule type" value="Genomic_DNA"/>
</dbReference>
<organism evidence="2 3">
    <name type="scientific">Listeria aquatica</name>
    <dbReference type="NCBI Taxonomy" id="1494960"/>
    <lineage>
        <taxon>Bacteria</taxon>
        <taxon>Bacillati</taxon>
        <taxon>Bacillota</taxon>
        <taxon>Bacilli</taxon>
        <taxon>Bacillales</taxon>
        <taxon>Listeriaceae</taxon>
        <taxon>Listeria</taxon>
    </lineage>
</organism>
<dbReference type="RefSeq" id="WP_221635673.1">
    <property type="nucleotide sequence ID" value="NZ_JAARRM010000002.1"/>
</dbReference>
<evidence type="ECO:0000313" key="2">
    <source>
        <dbReference type="EMBL" id="MBC1521714.1"/>
    </source>
</evidence>
<dbReference type="AlphaFoldDB" id="A0A841ZQT6"/>
<protein>
    <recommendedName>
        <fullName evidence="1">Bacterial Ig domain-containing protein</fullName>
    </recommendedName>
</protein>
<evidence type="ECO:0000259" key="1">
    <source>
        <dbReference type="Pfam" id="PF20622"/>
    </source>
</evidence>
<sequence>AGQKVELVAYDAAKPNTRKELDRKSFTVREVAGSNLQGKILDAHYDYQTAKVVGNFTGDIQVAYITVNGGEAQAWGGSFNEDGTFEYWTKSINHGDRVTIYGYNKTTAHVELDRYTFIAA</sequence>
<comment type="caution">
    <text evidence="2">The sequence shown here is derived from an EMBL/GenBank/DDBJ whole genome shotgun (WGS) entry which is preliminary data.</text>
</comment>
<accession>A0A841ZQT6</accession>
<feature type="domain" description="Bacterial Ig" evidence="1">
    <location>
        <begin position="38"/>
        <end position="110"/>
    </location>
</feature>